<evidence type="ECO:0000256" key="6">
    <source>
        <dbReference type="ARBA" id="ARBA00023033"/>
    </source>
</evidence>
<feature type="transmembrane region" description="Helical" evidence="9">
    <location>
        <begin position="7"/>
        <end position="31"/>
    </location>
</feature>
<reference evidence="10 11" key="1">
    <citation type="submission" date="2024-01" db="EMBL/GenBank/DDBJ databases">
        <title>The genome of the rayed Mediterranean limpet Patella caerulea (Linnaeus, 1758).</title>
        <authorList>
            <person name="Anh-Thu Weber A."/>
            <person name="Halstead-Nussloch G."/>
        </authorList>
    </citation>
    <scope>NUCLEOTIDE SEQUENCE [LARGE SCALE GENOMIC DNA]</scope>
    <source>
        <strain evidence="10">AATW-2023a</strain>
        <tissue evidence="10">Whole specimen</tissue>
    </source>
</reference>
<dbReference type="InterPro" id="IPR001128">
    <property type="entry name" value="Cyt_P450"/>
</dbReference>
<keyword evidence="5 7" id="KW-0408">Iron</keyword>
<dbReference type="PROSITE" id="PS00086">
    <property type="entry name" value="CYTOCHROME_P450"/>
    <property type="match status" value="1"/>
</dbReference>
<evidence type="ECO:0008006" key="12">
    <source>
        <dbReference type="Google" id="ProtNLM"/>
    </source>
</evidence>
<dbReference type="EMBL" id="JAZGQO010000004">
    <property type="protein sequence ID" value="KAK6187259.1"/>
    <property type="molecule type" value="Genomic_DNA"/>
</dbReference>
<keyword evidence="9" id="KW-0812">Transmembrane</keyword>
<evidence type="ECO:0000313" key="10">
    <source>
        <dbReference type="EMBL" id="KAK6187259.1"/>
    </source>
</evidence>
<feature type="binding site" description="axial binding residue" evidence="7">
    <location>
        <position position="449"/>
    </location>
    <ligand>
        <name>heme</name>
        <dbReference type="ChEBI" id="CHEBI:30413"/>
    </ligand>
    <ligandPart>
        <name>Fe</name>
        <dbReference type="ChEBI" id="CHEBI:18248"/>
    </ligandPart>
</feature>
<comment type="cofactor">
    <cofactor evidence="1 7">
        <name>heme</name>
        <dbReference type="ChEBI" id="CHEBI:30413"/>
    </cofactor>
</comment>
<evidence type="ECO:0000256" key="3">
    <source>
        <dbReference type="ARBA" id="ARBA00022723"/>
    </source>
</evidence>
<dbReference type="PRINTS" id="PR00385">
    <property type="entry name" value="P450"/>
</dbReference>
<dbReference type="InterPro" id="IPR050182">
    <property type="entry name" value="Cytochrome_P450_fam2"/>
</dbReference>
<dbReference type="AlphaFoldDB" id="A0AAN8PZV1"/>
<accession>A0AAN8PZV1</accession>
<organism evidence="10 11">
    <name type="scientific">Patella caerulea</name>
    <name type="common">Rayed Mediterranean limpet</name>
    <dbReference type="NCBI Taxonomy" id="87958"/>
    <lineage>
        <taxon>Eukaryota</taxon>
        <taxon>Metazoa</taxon>
        <taxon>Spiralia</taxon>
        <taxon>Lophotrochozoa</taxon>
        <taxon>Mollusca</taxon>
        <taxon>Gastropoda</taxon>
        <taxon>Patellogastropoda</taxon>
        <taxon>Patelloidea</taxon>
        <taxon>Patellidae</taxon>
        <taxon>Patella</taxon>
    </lineage>
</organism>
<dbReference type="PANTHER" id="PTHR24300">
    <property type="entry name" value="CYTOCHROME P450 508A4-RELATED"/>
    <property type="match status" value="1"/>
</dbReference>
<dbReference type="GO" id="GO:0006082">
    <property type="term" value="P:organic acid metabolic process"/>
    <property type="evidence" value="ECO:0007669"/>
    <property type="project" value="TreeGrafter"/>
</dbReference>
<dbReference type="GO" id="GO:0008395">
    <property type="term" value="F:steroid hydroxylase activity"/>
    <property type="evidence" value="ECO:0007669"/>
    <property type="project" value="TreeGrafter"/>
</dbReference>
<evidence type="ECO:0000256" key="9">
    <source>
        <dbReference type="SAM" id="Phobius"/>
    </source>
</evidence>
<keyword evidence="11" id="KW-1185">Reference proteome</keyword>
<dbReference type="PRINTS" id="PR00463">
    <property type="entry name" value="EP450I"/>
</dbReference>
<evidence type="ECO:0000256" key="4">
    <source>
        <dbReference type="ARBA" id="ARBA00023002"/>
    </source>
</evidence>
<evidence type="ECO:0000256" key="8">
    <source>
        <dbReference type="RuleBase" id="RU000461"/>
    </source>
</evidence>
<dbReference type="GO" id="GO:0016712">
    <property type="term" value="F:oxidoreductase activity, acting on paired donors, with incorporation or reduction of molecular oxygen, reduced flavin or flavoprotein as one donor, and incorporation of one atom of oxygen"/>
    <property type="evidence" value="ECO:0007669"/>
    <property type="project" value="TreeGrafter"/>
</dbReference>
<evidence type="ECO:0000256" key="5">
    <source>
        <dbReference type="ARBA" id="ARBA00023004"/>
    </source>
</evidence>
<proteinExistence type="inferred from homology"/>
<keyword evidence="7 8" id="KW-0349">Heme</keyword>
<keyword evidence="4 8" id="KW-0560">Oxidoreductase</keyword>
<keyword evidence="9" id="KW-0472">Membrane</keyword>
<name>A0AAN8PZV1_PATCE</name>
<dbReference type="Proteomes" id="UP001347796">
    <property type="component" value="Unassembled WGS sequence"/>
</dbReference>
<sequence length="502" mass="57536">MIDLWDIVSAFTDVTTILVALVVFLVIGYVISKRERSGIPPGPPFWPIVGNMLDMLGKHAGKRHRYYAELQEKYGDVFRIYFGDQLLVVFNDFESIEEAFIKQKDLFSTRPIDKLWMMKQLGKGGNGVIWANGQDWKNVRRMALRSLRDLGVGKSALEEQIKEETKIILDFLTKSEGKPINVHELMMKATTNVISIVVFSKRYDYGDPEFQQILKVLEDGFSDMVFFTPVHRFPMLRFLPFIASKMLEGRNAIMTVEQLIAQHIEKRRQVFDKKDIRDLIDVYFDMCAKESTNTISESNTRRIILDLFFAGSDTTATTLDWAFLFMVLHPEVQKKCQDEIDSVVGDGRMVDWSDKSKMPYNEATLLEVQRLGNALPMSLPHTTDKDTIVKGYLIPEGTLVYANLYACHLDSRYWNEPLKFKPERFLDDSGNVSKPPATLMPFSTGPRMCPGEPLARMELFLIFINILQRFSVTFSGTEKPGSDGFCGMRMATPEYTIHATRR</sequence>
<dbReference type="Gene3D" id="1.10.630.10">
    <property type="entry name" value="Cytochrome P450"/>
    <property type="match status" value="1"/>
</dbReference>
<dbReference type="Pfam" id="PF00067">
    <property type="entry name" value="p450"/>
    <property type="match status" value="1"/>
</dbReference>
<dbReference type="PANTHER" id="PTHR24300:SF403">
    <property type="entry name" value="CYTOCHROME P450 306A1"/>
    <property type="match status" value="1"/>
</dbReference>
<protein>
    <recommendedName>
        <fullName evidence="12">Cytochrome P450</fullName>
    </recommendedName>
</protein>
<dbReference type="FunFam" id="1.10.630.10:FF:000036">
    <property type="entry name" value="CYtochrome P450 family"/>
    <property type="match status" value="1"/>
</dbReference>
<evidence type="ECO:0000256" key="2">
    <source>
        <dbReference type="ARBA" id="ARBA00010617"/>
    </source>
</evidence>
<dbReference type="InterPro" id="IPR002401">
    <property type="entry name" value="Cyt_P450_E_grp-I"/>
</dbReference>
<gene>
    <name evidence="10" type="ORF">SNE40_005325</name>
</gene>
<keyword evidence="9" id="KW-1133">Transmembrane helix</keyword>
<comment type="caution">
    <text evidence="10">The sequence shown here is derived from an EMBL/GenBank/DDBJ whole genome shotgun (WGS) entry which is preliminary data.</text>
</comment>
<evidence type="ECO:0000313" key="11">
    <source>
        <dbReference type="Proteomes" id="UP001347796"/>
    </source>
</evidence>
<keyword evidence="6 8" id="KW-0503">Monooxygenase</keyword>
<keyword evidence="3 7" id="KW-0479">Metal-binding</keyword>
<dbReference type="GO" id="GO:0006805">
    <property type="term" value="P:xenobiotic metabolic process"/>
    <property type="evidence" value="ECO:0007669"/>
    <property type="project" value="TreeGrafter"/>
</dbReference>
<comment type="similarity">
    <text evidence="2 8">Belongs to the cytochrome P450 family.</text>
</comment>
<evidence type="ECO:0000256" key="7">
    <source>
        <dbReference type="PIRSR" id="PIRSR602401-1"/>
    </source>
</evidence>
<dbReference type="InterPro" id="IPR017972">
    <property type="entry name" value="Cyt_P450_CS"/>
</dbReference>
<dbReference type="InterPro" id="IPR036396">
    <property type="entry name" value="Cyt_P450_sf"/>
</dbReference>
<dbReference type="GO" id="GO:0005506">
    <property type="term" value="F:iron ion binding"/>
    <property type="evidence" value="ECO:0007669"/>
    <property type="project" value="InterPro"/>
</dbReference>
<dbReference type="GO" id="GO:0005737">
    <property type="term" value="C:cytoplasm"/>
    <property type="evidence" value="ECO:0007669"/>
    <property type="project" value="TreeGrafter"/>
</dbReference>
<dbReference type="SUPFAM" id="SSF48264">
    <property type="entry name" value="Cytochrome P450"/>
    <property type="match status" value="1"/>
</dbReference>
<evidence type="ECO:0000256" key="1">
    <source>
        <dbReference type="ARBA" id="ARBA00001971"/>
    </source>
</evidence>
<dbReference type="GO" id="GO:0020037">
    <property type="term" value="F:heme binding"/>
    <property type="evidence" value="ECO:0007669"/>
    <property type="project" value="InterPro"/>
</dbReference>